<dbReference type="InterPro" id="IPR051718">
    <property type="entry name" value="ARF_GTPase-activating"/>
</dbReference>
<dbReference type="Proteomes" id="UP001194696">
    <property type="component" value="Unassembled WGS sequence"/>
</dbReference>
<feature type="compositionally biased region" description="Polar residues" evidence="1">
    <location>
        <begin position="360"/>
        <end position="377"/>
    </location>
</feature>
<dbReference type="Pfam" id="PF01412">
    <property type="entry name" value="ArfGap"/>
    <property type="match status" value="1"/>
</dbReference>
<feature type="region of interest" description="Disordered" evidence="1">
    <location>
        <begin position="283"/>
        <end position="452"/>
    </location>
</feature>
<feature type="domain" description="Arf-GAP" evidence="2">
    <location>
        <begin position="19"/>
        <end position="106"/>
    </location>
</feature>
<dbReference type="PANTHER" id="PTHR45705">
    <property type="entry name" value="FI20236P1"/>
    <property type="match status" value="1"/>
</dbReference>
<feature type="compositionally biased region" description="Low complexity" evidence="1">
    <location>
        <begin position="315"/>
        <end position="359"/>
    </location>
</feature>
<sequence>MATRSARTADKSTNDKHARILKALLQKSENKFCVDCRKKVKSIDLDSWTANQVESMIKWGNERVNKYWEARLPESSIPNENTSGIDPWIRSKYEWKQFTGKGPIPDPADLGPIDDAMLADLHGQLGARHRVHMNRSSESGSLGIIAPPPSTPTRPSSHKPTTPSSAGVQGGNLFSIGQLHRPKPVVPPQEDFFGLNEPASSGRSSIPATTQNQTQVNSNSKRTSDPPQQQQQSSAAASQDLFSMNTSPTTTPALSGNAANASSPAQAKVGNVDWKNSIMSLYGNQNSAGNRTSTGLSIGQQQQQQQQRPHSGQFSQGMNSYGYGQQQQSQPHQPNAFGFGQQHHQQQQQYHQPQHQQQQNVWGTNNNNEFGNMQQAAPSFGDGYNTGFGSQTQSNTYNNRPMSGNSGNNNNNNQAQGGDFFNLIASATKSPISSPPTQHNKSSSAFGDLSWN</sequence>
<keyword evidence="4" id="KW-1185">Reference proteome</keyword>
<proteinExistence type="predicted"/>
<dbReference type="InterPro" id="IPR037278">
    <property type="entry name" value="ARFGAP/RecO"/>
</dbReference>
<reference evidence="3 4" key="1">
    <citation type="journal article" date="2020" name="Fungal Divers.">
        <title>Resolving the Mortierellaceae phylogeny through synthesis of multi-gene phylogenetics and phylogenomics.</title>
        <authorList>
            <person name="Vandepol N."/>
            <person name="Liber J."/>
            <person name="Desiro A."/>
            <person name="Na H."/>
            <person name="Kennedy M."/>
            <person name="Barry K."/>
            <person name="Grigoriev I.V."/>
            <person name="Miller A.N."/>
            <person name="O'Donnell K."/>
            <person name="Stajich J.E."/>
            <person name="Bonito G."/>
        </authorList>
    </citation>
    <scope>NUCLEOTIDE SEQUENCE [LARGE SCALE GENOMIC DNA]</scope>
    <source>
        <strain evidence="3 4">AD045</strain>
    </source>
</reference>
<comment type="caution">
    <text evidence="3">The sequence shown here is derived from an EMBL/GenBank/DDBJ whole genome shotgun (WGS) entry which is preliminary data.</text>
</comment>
<feature type="compositionally biased region" description="Polar residues" evidence="1">
    <location>
        <begin position="387"/>
        <end position="402"/>
    </location>
</feature>
<dbReference type="PANTHER" id="PTHR45705:SF1">
    <property type="entry name" value="FI20236P1"/>
    <property type="match status" value="1"/>
</dbReference>
<feature type="compositionally biased region" description="Low complexity" evidence="1">
    <location>
        <begin position="228"/>
        <end position="239"/>
    </location>
</feature>
<name>A0ABQ7KHR2_9FUNG</name>
<feature type="compositionally biased region" description="Polar residues" evidence="1">
    <location>
        <begin position="240"/>
        <end position="265"/>
    </location>
</feature>
<dbReference type="SMART" id="SM00105">
    <property type="entry name" value="ArfGap"/>
    <property type="match status" value="1"/>
</dbReference>
<accession>A0ABQ7KHR2</accession>
<evidence type="ECO:0000313" key="3">
    <source>
        <dbReference type="EMBL" id="KAG0298818.1"/>
    </source>
</evidence>
<dbReference type="SUPFAM" id="SSF57863">
    <property type="entry name" value="ArfGap/RecO-like zinc finger"/>
    <property type="match status" value="1"/>
</dbReference>
<feature type="compositionally biased region" description="Polar residues" evidence="1">
    <location>
        <begin position="283"/>
        <end position="299"/>
    </location>
</feature>
<feature type="compositionally biased region" description="Polar residues" evidence="1">
    <location>
        <begin position="198"/>
        <end position="227"/>
    </location>
</feature>
<dbReference type="InterPro" id="IPR038508">
    <property type="entry name" value="ArfGAP_dom_sf"/>
</dbReference>
<evidence type="ECO:0000256" key="1">
    <source>
        <dbReference type="SAM" id="MobiDB-lite"/>
    </source>
</evidence>
<feature type="region of interest" description="Disordered" evidence="1">
    <location>
        <begin position="135"/>
        <end position="267"/>
    </location>
</feature>
<organism evidence="3 4">
    <name type="scientific">Linnemannia gamsii</name>
    <dbReference type="NCBI Taxonomy" id="64522"/>
    <lineage>
        <taxon>Eukaryota</taxon>
        <taxon>Fungi</taxon>
        <taxon>Fungi incertae sedis</taxon>
        <taxon>Mucoromycota</taxon>
        <taxon>Mortierellomycotina</taxon>
        <taxon>Mortierellomycetes</taxon>
        <taxon>Mortierellales</taxon>
        <taxon>Mortierellaceae</taxon>
        <taxon>Linnemannia</taxon>
    </lineage>
</organism>
<feature type="compositionally biased region" description="Low complexity" evidence="1">
    <location>
        <begin position="153"/>
        <end position="165"/>
    </location>
</feature>
<evidence type="ECO:0000259" key="2">
    <source>
        <dbReference type="SMART" id="SM00105"/>
    </source>
</evidence>
<dbReference type="EMBL" id="JAAAIM010000003">
    <property type="protein sequence ID" value="KAG0298818.1"/>
    <property type="molecule type" value="Genomic_DNA"/>
</dbReference>
<protein>
    <recommendedName>
        <fullName evidence="2">Arf-GAP domain-containing protein</fullName>
    </recommendedName>
</protein>
<dbReference type="InterPro" id="IPR001164">
    <property type="entry name" value="ArfGAP_dom"/>
</dbReference>
<feature type="compositionally biased region" description="Polar residues" evidence="1">
    <location>
        <begin position="425"/>
        <end position="452"/>
    </location>
</feature>
<evidence type="ECO:0000313" key="4">
    <source>
        <dbReference type="Proteomes" id="UP001194696"/>
    </source>
</evidence>
<gene>
    <name evidence="3" type="ORF">BGZ96_006209</name>
</gene>
<feature type="compositionally biased region" description="Low complexity" evidence="1">
    <location>
        <begin position="403"/>
        <end position="413"/>
    </location>
</feature>
<dbReference type="Gene3D" id="1.10.220.150">
    <property type="entry name" value="Arf GTPase activating protein"/>
    <property type="match status" value="1"/>
</dbReference>